<dbReference type="EMBL" id="BX548175">
    <property type="protein sequence ID" value="CAE20247.1"/>
    <property type="molecule type" value="Genomic_DNA"/>
</dbReference>
<reference evidence="1 2" key="1">
    <citation type="journal article" date="2003" name="Nature">
        <title>Genome divergence in two Prochlorococcus ecotypes reflects oceanic niche differentiation.</title>
        <authorList>
            <person name="Rocap G."/>
            <person name="Larimer F.W."/>
            <person name="Lamerdin J.E."/>
            <person name="Malfatti S."/>
            <person name="Chain P."/>
            <person name="Ahlgren N.A."/>
            <person name="Arellano A."/>
            <person name="Coleman M."/>
            <person name="Hauser L."/>
            <person name="Hess W.R."/>
            <person name="Johnson Z.I."/>
            <person name="Land M.L."/>
            <person name="Lindell D."/>
            <person name="Post A.F."/>
            <person name="Regala W."/>
            <person name="Shah M."/>
            <person name="Shaw S.L."/>
            <person name="Steglich C."/>
            <person name="Sullivan M.B."/>
            <person name="Ting C.S."/>
            <person name="Tolonen A."/>
            <person name="Webb E.A."/>
            <person name="Zinser E.R."/>
            <person name="Chisholm S.W."/>
        </authorList>
    </citation>
    <scope>NUCLEOTIDE SEQUENCE [LARGE SCALE GENOMIC DNA]</scope>
    <source>
        <strain evidence="2">MIT 9313</strain>
    </source>
</reference>
<name>Q7V984_PROMM</name>
<organism evidence="1 2">
    <name type="scientific">Prochlorococcus marinus (strain MIT 9313)</name>
    <dbReference type="NCBI Taxonomy" id="74547"/>
    <lineage>
        <taxon>Bacteria</taxon>
        <taxon>Bacillati</taxon>
        <taxon>Cyanobacteriota</taxon>
        <taxon>Cyanophyceae</taxon>
        <taxon>Synechococcales</taxon>
        <taxon>Prochlorococcaceae</taxon>
        <taxon>Prochlorococcus</taxon>
    </lineage>
</organism>
<dbReference type="OrthoDB" id="9835448at2"/>
<dbReference type="KEGG" id="pmt:PMT_0072"/>
<dbReference type="HOGENOM" id="CLU_2603173_0_0_3"/>
<proteinExistence type="predicted"/>
<dbReference type="AlphaFoldDB" id="Q7V984"/>
<accession>Q7V984</accession>
<evidence type="ECO:0000313" key="1">
    <source>
        <dbReference type="EMBL" id="CAE20247.1"/>
    </source>
</evidence>
<dbReference type="Proteomes" id="UP000001423">
    <property type="component" value="Chromosome"/>
</dbReference>
<evidence type="ECO:0000313" key="2">
    <source>
        <dbReference type="Proteomes" id="UP000001423"/>
    </source>
</evidence>
<dbReference type="RefSeq" id="WP_011129451.1">
    <property type="nucleotide sequence ID" value="NC_005071.1"/>
</dbReference>
<sequence>MSSEVPCLLISNEFIHLLQPLQGDLKGVDPLGWLVSAEAVSGFGLLQAAEAYTHQNKTGRLAQRLFGAESSHQNCLSFC</sequence>
<protein>
    <submittedName>
        <fullName evidence="1">Possible FAD binding domain</fullName>
    </submittedName>
</protein>
<keyword evidence="2" id="KW-1185">Reference proteome</keyword>
<dbReference type="eggNOG" id="ENOG502ZJDH">
    <property type="taxonomic scope" value="Bacteria"/>
</dbReference>
<gene>
    <name evidence="1" type="ordered locus">PMT_0072</name>
</gene>